<evidence type="ECO:0000256" key="6">
    <source>
        <dbReference type="ARBA" id="ARBA00022840"/>
    </source>
</evidence>
<dbReference type="OrthoDB" id="9770415at2"/>
<evidence type="ECO:0000256" key="8">
    <source>
        <dbReference type="ARBA" id="ARBA00023136"/>
    </source>
</evidence>
<dbReference type="FunFam" id="3.40.50.300:FF:000221">
    <property type="entry name" value="Multidrug ABC transporter ATP-binding protein"/>
    <property type="match status" value="1"/>
</dbReference>
<evidence type="ECO:0000256" key="5">
    <source>
        <dbReference type="ARBA" id="ARBA00022741"/>
    </source>
</evidence>
<dbReference type="InterPro" id="IPR039421">
    <property type="entry name" value="Type_1_exporter"/>
</dbReference>
<evidence type="ECO:0000256" key="7">
    <source>
        <dbReference type="ARBA" id="ARBA00022989"/>
    </source>
</evidence>
<keyword evidence="3" id="KW-1003">Cell membrane</keyword>
<evidence type="ECO:0000313" key="12">
    <source>
        <dbReference type="EMBL" id="TYS71871.1"/>
    </source>
</evidence>
<dbReference type="PROSITE" id="PS50893">
    <property type="entry name" value="ABC_TRANSPORTER_2"/>
    <property type="match status" value="1"/>
</dbReference>
<dbReference type="InterPro" id="IPR036640">
    <property type="entry name" value="ABC1_TM_sf"/>
</dbReference>
<dbReference type="PANTHER" id="PTHR43394:SF1">
    <property type="entry name" value="ATP-BINDING CASSETTE SUB-FAMILY B MEMBER 10, MITOCHONDRIAL"/>
    <property type="match status" value="1"/>
</dbReference>
<dbReference type="AlphaFoldDB" id="A0A5D4TAD8"/>
<dbReference type="Pfam" id="PF00005">
    <property type="entry name" value="ABC_tran"/>
    <property type="match status" value="1"/>
</dbReference>
<accession>A0A5D4TAD8</accession>
<feature type="transmembrane region" description="Helical" evidence="9">
    <location>
        <begin position="275"/>
        <end position="297"/>
    </location>
</feature>
<dbReference type="FunFam" id="1.20.1560.10:FF:000040">
    <property type="entry name" value="Multidrug ABC transporter ATP-binding protein"/>
    <property type="match status" value="1"/>
</dbReference>
<feature type="transmembrane region" description="Helical" evidence="9">
    <location>
        <begin position="55"/>
        <end position="80"/>
    </location>
</feature>
<dbReference type="InterPro" id="IPR011527">
    <property type="entry name" value="ABC1_TM_dom"/>
</dbReference>
<comment type="caution">
    <text evidence="12">The sequence shown here is derived from an EMBL/GenBank/DDBJ whole genome shotgun (WGS) entry which is preliminary data.</text>
</comment>
<feature type="transmembrane region" description="Helical" evidence="9">
    <location>
        <begin position="156"/>
        <end position="174"/>
    </location>
</feature>
<evidence type="ECO:0000256" key="9">
    <source>
        <dbReference type="SAM" id="Phobius"/>
    </source>
</evidence>
<feature type="transmembrane region" description="Helical" evidence="9">
    <location>
        <begin position="133"/>
        <end position="150"/>
    </location>
</feature>
<dbReference type="PROSITE" id="PS00211">
    <property type="entry name" value="ABC_TRANSPORTER_1"/>
    <property type="match status" value="1"/>
</dbReference>
<evidence type="ECO:0000256" key="1">
    <source>
        <dbReference type="ARBA" id="ARBA00004651"/>
    </source>
</evidence>
<dbReference type="GO" id="GO:0016887">
    <property type="term" value="F:ATP hydrolysis activity"/>
    <property type="evidence" value="ECO:0007669"/>
    <property type="project" value="InterPro"/>
</dbReference>
<evidence type="ECO:0000313" key="13">
    <source>
        <dbReference type="Proteomes" id="UP000324517"/>
    </source>
</evidence>
<dbReference type="GO" id="GO:0005886">
    <property type="term" value="C:plasma membrane"/>
    <property type="evidence" value="ECO:0007669"/>
    <property type="project" value="UniProtKB-SubCell"/>
</dbReference>
<name>A0A5D4TAD8_9BACI</name>
<reference evidence="12 13" key="1">
    <citation type="submission" date="2019-08" db="EMBL/GenBank/DDBJ databases">
        <title>Bacillus genomes from the desert of Cuatro Cienegas, Coahuila.</title>
        <authorList>
            <person name="Olmedo-Alvarez G."/>
        </authorList>
    </citation>
    <scope>NUCLEOTIDE SEQUENCE [LARGE SCALE GENOMIC DNA]</scope>
    <source>
        <strain evidence="12 13">CH98b_3T</strain>
    </source>
</reference>
<evidence type="ECO:0000256" key="4">
    <source>
        <dbReference type="ARBA" id="ARBA00022692"/>
    </source>
</evidence>
<dbReference type="EMBL" id="VTET01000005">
    <property type="protein sequence ID" value="TYS71871.1"/>
    <property type="molecule type" value="Genomic_DNA"/>
</dbReference>
<dbReference type="InterPro" id="IPR017871">
    <property type="entry name" value="ABC_transporter-like_CS"/>
</dbReference>
<feature type="domain" description="ABC transmembrane type-1" evidence="11">
    <location>
        <begin position="16"/>
        <end position="298"/>
    </location>
</feature>
<dbReference type="Pfam" id="PF00664">
    <property type="entry name" value="ABC_membrane"/>
    <property type="match status" value="1"/>
</dbReference>
<dbReference type="PANTHER" id="PTHR43394">
    <property type="entry name" value="ATP-DEPENDENT PERMEASE MDL1, MITOCHONDRIAL"/>
    <property type="match status" value="1"/>
</dbReference>
<dbReference type="SUPFAM" id="SSF90123">
    <property type="entry name" value="ABC transporter transmembrane region"/>
    <property type="match status" value="1"/>
</dbReference>
<protein>
    <submittedName>
        <fullName evidence="12">ABC transporter ATP-binding protein</fullName>
    </submittedName>
</protein>
<keyword evidence="8 9" id="KW-0472">Membrane</keyword>
<comment type="subcellular location">
    <subcellularLocation>
        <location evidence="1">Cell membrane</location>
        <topology evidence="1">Multi-pass membrane protein</topology>
    </subcellularLocation>
</comment>
<feature type="domain" description="ABC transporter" evidence="10">
    <location>
        <begin position="333"/>
        <end position="566"/>
    </location>
</feature>
<dbReference type="Gene3D" id="3.40.50.300">
    <property type="entry name" value="P-loop containing nucleotide triphosphate hydrolases"/>
    <property type="match status" value="1"/>
</dbReference>
<dbReference type="Proteomes" id="UP000324517">
    <property type="component" value="Unassembled WGS sequence"/>
</dbReference>
<gene>
    <name evidence="12" type="ORF">FZC75_11980</name>
</gene>
<dbReference type="GO" id="GO:0015421">
    <property type="term" value="F:ABC-type oligopeptide transporter activity"/>
    <property type="evidence" value="ECO:0007669"/>
    <property type="project" value="TreeGrafter"/>
</dbReference>
<feature type="transmembrane region" description="Helical" evidence="9">
    <location>
        <begin position="12"/>
        <end position="35"/>
    </location>
</feature>
<keyword evidence="7 9" id="KW-1133">Transmembrane helix</keyword>
<keyword evidence="2" id="KW-0813">Transport</keyword>
<dbReference type="PROSITE" id="PS50929">
    <property type="entry name" value="ABC_TM1F"/>
    <property type="match status" value="1"/>
</dbReference>
<evidence type="ECO:0000259" key="10">
    <source>
        <dbReference type="PROSITE" id="PS50893"/>
    </source>
</evidence>
<sequence>MGRIFSYLKPYKLAVAIALLLMLTELVVELLHPLLMAKIIDEGILAGDLDAVMKWGGIMVLFSFIAFAAGVTNSFFAAHVSQSFGFDIRRGLFGKIQSFSFANFSLFPTSSLITRMTNDVTQIQNTVFMSLRIMLRAPLLVVGGVIMALIVNWQLALFLVIGVPVLFIFLVWVMKKGGALFKAVQEKLDGVNNVMRENLGGIRLIKAFLRKKHEIKRFGNASEELKDQTVAALRLMEITMPILLLIMNGSILAVLWFGTIGVSNGGAQVGEVVAIVNYATRITGALSIFSFIIMAFARAKASAHRITDVLDEEIDLVDKVDVDKEATFLQGGIEFDRVSFRYPNTDIPVLEDITFRAEAGSTVAIMGATGAGKSSLFQLIPRLYDVDQGVIRVDGKDLTDLSLKKLRKQIGYVPQEALLFSGTVKENIAWGKEDASLEEIIQVAKDAQIHETIDRLPKKYETVLGQKGVNLSGGQKQRLSIARALVRKPKILMLDDSTSALDLKTEAKLLAAIKKYQCTMFIVTQKVSTAMEADKILLIEDGRLLEEGSHEKLLATSELYQKIYQSQFGTEVAEHVQAYK</sequence>
<organism evidence="12 13">
    <name type="scientific">Sutcliffiella horikoshii</name>
    <dbReference type="NCBI Taxonomy" id="79883"/>
    <lineage>
        <taxon>Bacteria</taxon>
        <taxon>Bacillati</taxon>
        <taxon>Bacillota</taxon>
        <taxon>Bacilli</taxon>
        <taxon>Bacillales</taxon>
        <taxon>Bacillaceae</taxon>
        <taxon>Sutcliffiella</taxon>
    </lineage>
</organism>
<dbReference type="GO" id="GO:0005524">
    <property type="term" value="F:ATP binding"/>
    <property type="evidence" value="ECO:0007669"/>
    <property type="project" value="UniProtKB-KW"/>
</dbReference>
<dbReference type="SUPFAM" id="SSF52540">
    <property type="entry name" value="P-loop containing nucleoside triphosphate hydrolases"/>
    <property type="match status" value="1"/>
</dbReference>
<keyword evidence="6 12" id="KW-0067">ATP-binding</keyword>
<keyword evidence="4 9" id="KW-0812">Transmembrane</keyword>
<dbReference type="InterPro" id="IPR003593">
    <property type="entry name" value="AAA+_ATPase"/>
</dbReference>
<proteinExistence type="predicted"/>
<dbReference type="InterPro" id="IPR003439">
    <property type="entry name" value="ABC_transporter-like_ATP-bd"/>
</dbReference>
<evidence type="ECO:0000259" key="11">
    <source>
        <dbReference type="PROSITE" id="PS50929"/>
    </source>
</evidence>
<keyword evidence="5" id="KW-0547">Nucleotide-binding</keyword>
<dbReference type="SMART" id="SM00382">
    <property type="entry name" value="AAA"/>
    <property type="match status" value="1"/>
</dbReference>
<dbReference type="InterPro" id="IPR027417">
    <property type="entry name" value="P-loop_NTPase"/>
</dbReference>
<dbReference type="CDD" id="cd18548">
    <property type="entry name" value="ABC_6TM_Tm287_like"/>
    <property type="match status" value="1"/>
</dbReference>
<dbReference type="Gene3D" id="1.20.1560.10">
    <property type="entry name" value="ABC transporter type 1, transmembrane domain"/>
    <property type="match status" value="1"/>
</dbReference>
<evidence type="ECO:0000256" key="3">
    <source>
        <dbReference type="ARBA" id="ARBA00022475"/>
    </source>
</evidence>
<dbReference type="RefSeq" id="WP_148979506.1">
    <property type="nucleotide sequence ID" value="NZ_JBNILM010000007.1"/>
</dbReference>
<feature type="transmembrane region" description="Helical" evidence="9">
    <location>
        <begin position="242"/>
        <end position="263"/>
    </location>
</feature>
<evidence type="ECO:0000256" key="2">
    <source>
        <dbReference type="ARBA" id="ARBA00022448"/>
    </source>
</evidence>